<comment type="caution">
    <text evidence="6">The sequence shown here is derived from an EMBL/GenBank/DDBJ whole genome shotgun (WGS) entry which is preliminary data.</text>
</comment>
<feature type="short sequence motif" description="GXSXG" evidence="4">
    <location>
        <begin position="57"/>
        <end position="61"/>
    </location>
</feature>
<dbReference type="InterPro" id="IPR016035">
    <property type="entry name" value="Acyl_Trfase/lysoPLipase"/>
</dbReference>
<sequence>MNTRTAPRASPGPRGPRVGLALAGGGPLGATWEIGALCALQDALPGLDLTRLQGYVGVSAGGFIAAALANGMSPRQLCAAFIENDTPQPDDEISPTLFVRPALGEWFERLAMLPALLAQAGTRLVLGRRSLTAAVERLGGVLPTGLFSNHALEARLLRVFSQPGRSDDFRTLRAQGRHLVLVATDLDSGEAAPFGQPGWDTVPISRAVAASAALPGLFPPVRIDGRHYVDGALKKTLHASVLLDDGLDLLIALNPIVPFDATHAEHPRVLGRAGQRIPHLVEGGLPLVLSQTFRSLIHSRLQLGMKGYERSHPGTDIVLFEPDQRDPEMFLANIFSYAQRRQLAEHAYQKTRADLRARRGVLGTALARHGLQLDDAVLDDPERRLLKHQALPRPHRWQSRLARSLKRLEAVLDELDQQLASRVS</sequence>
<keyword evidence="3 4" id="KW-0443">Lipid metabolism</keyword>
<dbReference type="InterPro" id="IPR050301">
    <property type="entry name" value="NTE"/>
</dbReference>
<feature type="domain" description="PNPLA" evidence="5">
    <location>
        <begin position="20"/>
        <end position="243"/>
    </location>
</feature>
<dbReference type="EMBL" id="JBBUTH010000003">
    <property type="protein sequence ID" value="MEK8049939.1"/>
    <property type="molecule type" value="Genomic_DNA"/>
</dbReference>
<evidence type="ECO:0000259" key="5">
    <source>
        <dbReference type="PROSITE" id="PS51635"/>
    </source>
</evidence>
<evidence type="ECO:0000256" key="4">
    <source>
        <dbReference type="PROSITE-ProRule" id="PRU01161"/>
    </source>
</evidence>
<feature type="active site" description="Proton acceptor" evidence="4">
    <location>
        <position position="230"/>
    </location>
</feature>
<evidence type="ECO:0000256" key="1">
    <source>
        <dbReference type="ARBA" id="ARBA00022801"/>
    </source>
</evidence>
<keyword evidence="1 4" id="KW-0378">Hydrolase</keyword>
<proteinExistence type="predicted"/>
<evidence type="ECO:0000256" key="2">
    <source>
        <dbReference type="ARBA" id="ARBA00022963"/>
    </source>
</evidence>
<keyword evidence="2 4" id="KW-0442">Lipid degradation</keyword>
<dbReference type="Gene3D" id="3.40.1090.10">
    <property type="entry name" value="Cytosolic phospholipase A2 catalytic domain"/>
    <property type="match status" value="2"/>
</dbReference>
<reference evidence="6 7" key="1">
    <citation type="submission" date="2024-04" db="EMBL/GenBank/DDBJ databases">
        <title>Novel species of the genus Ideonella isolated from streams.</title>
        <authorList>
            <person name="Lu H."/>
        </authorList>
    </citation>
    <scope>NUCLEOTIDE SEQUENCE [LARGE SCALE GENOMIC DNA]</scope>
    <source>
        <strain evidence="6 7">DXS22W</strain>
    </source>
</reference>
<evidence type="ECO:0000313" key="7">
    <source>
        <dbReference type="Proteomes" id="UP001365405"/>
    </source>
</evidence>
<dbReference type="Pfam" id="PF01734">
    <property type="entry name" value="Patatin"/>
    <property type="match status" value="1"/>
</dbReference>
<dbReference type="PROSITE" id="PS51635">
    <property type="entry name" value="PNPLA"/>
    <property type="match status" value="1"/>
</dbReference>
<dbReference type="SUPFAM" id="SSF52151">
    <property type="entry name" value="FabD/lysophospholipase-like"/>
    <property type="match status" value="1"/>
</dbReference>
<gene>
    <name evidence="6" type="ORF">AACH10_06795</name>
</gene>
<evidence type="ECO:0000256" key="3">
    <source>
        <dbReference type="ARBA" id="ARBA00023098"/>
    </source>
</evidence>
<dbReference type="Proteomes" id="UP001365405">
    <property type="component" value="Unassembled WGS sequence"/>
</dbReference>
<keyword evidence="7" id="KW-1185">Reference proteome</keyword>
<feature type="active site" description="Nucleophile" evidence="4">
    <location>
        <position position="59"/>
    </location>
</feature>
<evidence type="ECO:0000313" key="6">
    <source>
        <dbReference type="EMBL" id="MEK8049939.1"/>
    </source>
</evidence>
<dbReference type="PANTHER" id="PTHR14226">
    <property type="entry name" value="NEUROPATHY TARGET ESTERASE/SWISS CHEESE D.MELANOGASTER"/>
    <property type="match status" value="1"/>
</dbReference>
<dbReference type="RefSeq" id="WP_341409608.1">
    <property type="nucleotide sequence ID" value="NZ_JBBUTH010000003.1"/>
</dbReference>
<feature type="short sequence motif" description="DGA/G" evidence="4">
    <location>
        <begin position="230"/>
        <end position="232"/>
    </location>
</feature>
<accession>A0ABU9CGS2</accession>
<dbReference type="PANTHER" id="PTHR14226:SF57">
    <property type="entry name" value="BLR7027 PROTEIN"/>
    <property type="match status" value="1"/>
</dbReference>
<dbReference type="InterPro" id="IPR002641">
    <property type="entry name" value="PNPLA_dom"/>
</dbReference>
<feature type="short sequence motif" description="GXGXXG" evidence="4">
    <location>
        <begin position="24"/>
        <end position="29"/>
    </location>
</feature>
<organism evidence="6 7">
    <name type="scientific">Pseudaquabacterium inlustre</name>
    <dbReference type="NCBI Taxonomy" id="2984192"/>
    <lineage>
        <taxon>Bacteria</taxon>
        <taxon>Pseudomonadati</taxon>
        <taxon>Pseudomonadota</taxon>
        <taxon>Betaproteobacteria</taxon>
        <taxon>Burkholderiales</taxon>
        <taxon>Sphaerotilaceae</taxon>
        <taxon>Pseudaquabacterium</taxon>
    </lineage>
</organism>
<protein>
    <submittedName>
        <fullName evidence="6">Patatin-like phospholipase family protein</fullName>
    </submittedName>
</protein>
<name>A0ABU9CGS2_9BURK</name>